<dbReference type="VEuPathDB" id="FungiDB:GMDG_08937"/>
<feature type="non-terminal residue" evidence="1">
    <location>
        <position position="158"/>
    </location>
</feature>
<proteinExistence type="predicted"/>
<dbReference type="InParanoid" id="L8FS98"/>
<name>L8FS98_PSED2</name>
<dbReference type="AlphaFoldDB" id="L8FS98"/>
<sequence length="158" mass="17541">MTTKDRTDGKTAEIREVEFTTAWPQVGEFNRISRLVNYRSKGEETHLTGLPKSAFVDLSPSSYLTIGRTETGGQVQYRCLTVDSASDDALVLIDALSLPDDFQAVIKSPADERDKLHSRLLDFTELALASWQRGEIRQFASQNASMPSTLALANMARD</sequence>
<gene>
    <name evidence="1" type="ORF">GMDG_08937</name>
</gene>
<protein>
    <submittedName>
        <fullName evidence="1">Uncharacterized protein</fullName>
    </submittedName>
</protein>
<dbReference type="HOGENOM" id="CLU_1673479_0_0_1"/>
<keyword evidence="2" id="KW-1185">Reference proteome</keyword>
<accession>L8FS98</accession>
<dbReference type="EMBL" id="GL574738">
    <property type="protein sequence ID" value="ELR03742.1"/>
    <property type="molecule type" value="Genomic_DNA"/>
</dbReference>
<dbReference type="Proteomes" id="UP000011064">
    <property type="component" value="Unassembled WGS sequence"/>
</dbReference>
<evidence type="ECO:0000313" key="2">
    <source>
        <dbReference type="Proteomes" id="UP000011064"/>
    </source>
</evidence>
<evidence type="ECO:0000313" key="1">
    <source>
        <dbReference type="EMBL" id="ELR03742.1"/>
    </source>
</evidence>
<organism evidence="1 2">
    <name type="scientific">Pseudogymnoascus destructans (strain ATCC MYA-4855 / 20631-21)</name>
    <name type="common">Bat white-nose syndrome fungus</name>
    <name type="synonym">Geomyces destructans</name>
    <dbReference type="NCBI Taxonomy" id="658429"/>
    <lineage>
        <taxon>Eukaryota</taxon>
        <taxon>Fungi</taxon>
        <taxon>Dikarya</taxon>
        <taxon>Ascomycota</taxon>
        <taxon>Pezizomycotina</taxon>
        <taxon>Leotiomycetes</taxon>
        <taxon>Thelebolales</taxon>
        <taxon>Thelebolaceae</taxon>
        <taxon>Pseudogymnoascus</taxon>
    </lineage>
</organism>
<reference evidence="2" key="1">
    <citation type="submission" date="2010-09" db="EMBL/GenBank/DDBJ databases">
        <title>The genome sequence of Geomyces destructans 20631-21.</title>
        <authorList>
            <consortium name="The Broad Institute Genome Sequencing Platform"/>
            <person name="Cuomo C.A."/>
            <person name="Blehert D.S."/>
            <person name="Lorch J.M."/>
            <person name="Young S.K."/>
            <person name="Zeng Q."/>
            <person name="Gargeya S."/>
            <person name="Fitzgerald M."/>
            <person name="Haas B."/>
            <person name="Abouelleil A."/>
            <person name="Alvarado L."/>
            <person name="Arachchi H.M."/>
            <person name="Berlin A."/>
            <person name="Brown A."/>
            <person name="Chapman S.B."/>
            <person name="Chen Z."/>
            <person name="Dunbar C."/>
            <person name="Freedman E."/>
            <person name="Gearin G."/>
            <person name="Gellesch M."/>
            <person name="Goldberg J."/>
            <person name="Griggs A."/>
            <person name="Gujja S."/>
            <person name="Heiman D."/>
            <person name="Howarth C."/>
            <person name="Larson L."/>
            <person name="Lui A."/>
            <person name="MacDonald P.J.P."/>
            <person name="Montmayeur A."/>
            <person name="Murphy C."/>
            <person name="Neiman D."/>
            <person name="Pearson M."/>
            <person name="Priest M."/>
            <person name="Roberts A."/>
            <person name="Saif S."/>
            <person name="Shea T."/>
            <person name="Shenoy N."/>
            <person name="Sisk P."/>
            <person name="Stolte C."/>
            <person name="Sykes S."/>
            <person name="Wortman J."/>
            <person name="Nusbaum C."/>
            <person name="Birren B."/>
        </authorList>
    </citation>
    <scope>NUCLEOTIDE SEQUENCE [LARGE SCALE GENOMIC DNA]</scope>
    <source>
        <strain evidence="2">ATCC MYA-4855 / 20631-21</strain>
    </source>
</reference>